<feature type="compositionally biased region" description="Pro residues" evidence="1">
    <location>
        <begin position="47"/>
        <end position="64"/>
    </location>
</feature>
<organism evidence="3 4">
    <name type="scientific">Mycoplasmopsis felis</name>
    <dbReference type="NCBI Taxonomy" id="33923"/>
    <lineage>
        <taxon>Bacteria</taxon>
        <taxon>Bacillati</taxon>
        <taxon>Mycoplasmatota</taxon>
        <taxon>Mycoplasmoidales</taxon>
        <taxon>Metamycoplasmataceae</taxon>
        <taxon>Mycoplasmopsis</taxon>
    </lineage>
</organism>
<proteinExistence type="predicted"/>
<gene>
    <name evidence="3" type="ORF">JPM2_1060</name>
</gene>
<dbReference type="Proteomes" id="UP000464317">
    <property type="component" value="Chromosome"/>
</dbReference>
<dbReference type="PROSITE" id="PS51257">
    <property type="entry name" value="PROKAR_LIPOPROTEIN"/>
    <property type="match status" value="1"/>
</dbReference>
<evidence type="ECO:0000256" key="2">
    <source>
        <dbReference type="SAM" id="SignalP"/>
    </source>
</evidence>
<protein>
    <recommendedName>
        <fullName evidence="5">Variable surface lipoprotein</fullName>
    </recommendedName>
</protein>
<feature type="compositionally biased region" description="Low complexity" evidence="1">
    <location>
        <begin position="214"/>
        <end position="248"/>
    </location>
</feature>
<reference evidence="3 4" key="1">
    <citation type="submission" date="2020-01" db="EMBL/GenBank/DDBJ databases">
        <title>Complete genome sequence of Mycoplasma felis strain Myco-2.</title>
        <authorList>
            <person name="Kinoshita Y."/>
            <person name="Niwa H."/>
            <person name="Uchida-Fujii E."/>
            <person name="Nukada T."/>
        </authorList>
    </citation>
    <scope>NUCLEOTIDE SEQUENCE [LARGE SCALE GENOMIC DNA]</scope>
    <source>
        <strain evidence="3 4">Myco-2</strain>
    </source>
</reference>
<keyword evidence="4" id="KW-1185">Reference proteome</keyword>
<dbReference type="EMBL" id="AP022325">
    <property type="protein sequence ID" value="BBU47413.1"/>
    <property type="molecule type" value="Genomic_DNA"/>
</dbReference>
<sequence>MKLKKIKYLFLLSSSITIIPAIAMSCDKNEEPGNNTGTTDKQVTPSIPEPNPAPTPQPLPPISPAPGNGGEDSKTPDNDNPTVHANENLIEEIKTNPLQRVEGITDQQIYDKIFSKFTNETKIRGLQVYNVDNNVFIGISGGGNDVDNKLFKAKKDDFYNLLTDWDNKDAKNIQKRFNHSEWDNENKTLIFRYKIKGNKEDQVYEQSFKLEIQSQPDNSGNSSQNGNGDNSNTQPTESPSEVPSESPSNNIHSNDAPTNKPEEPTDSETPAANVSQPSNNEQPSTQPEPAVNPGEPSPSPTKYTASNINEALRLKENVTNQTIIDQINKVLNRNKKKNKFEGLQLYKVNSEVFLGIANGGNKVDNKLFELTDPSLESKFKYEAKPKNKSRNPKTSFPKSTWDEATKTLVFKYTLNDGTEHEQTFNLN</sequence>
<feature type="compositionally biased region" description="Polar residues" evidence="1">
    <location>
        <begin position="32"/>
        <end position="45"/>
    </location>
</feature>
<name>A0A809SI47_9BACT</name>
<feature type="region of interest" description="Disordered" evidence="1">
    <location>
        <begin position="28"/>
        <end position="83"/>
    </location>
</feature>
<dbReference type="RefSeq" id="WP_161552939.1">
    <property type="nucleotide sequence ID" value="NZ_AP022325.1"/>
</dbReference>
<feature type="region of interest" description="Disordered" evidence="1">
    <location>
        <begin position="214"/>
        <end position="302"/>
    </location>
</feature>
<evidence type="ECO:0008006" key="5">
    <source>
        <dbReference type="Google" id="ProtNLM"/>
    </source>
</evidence>
<accession>A0A809SI47</accession>
<feature type="chain" id="PRO_5033019537" description="Variable surface lipoprotein" evidence="2">
    <location>
        <begin position="24"/>
        <end position="427"/>
    </location>
</feature>
<feature type="compositionally biased region" description="Polar residues" evidence="1">
    <location>
        <begin position="267"/>
        <end position="287"/>
    </location>
</feature>
<evidence type="ECO:0000313" key="3">
    <source>
        <dbReference type="EMBL" id="BBU47413.1"/>
    </source>
</evidence>
<evidence type="ECO:0000256" key="1">
    <source>
        <dbReference type="SAM" id="MobiDB-lite"/>
    </source>
</evidence>
<dbReference type="AlphaFoldDB" id="A0A809SI47"/>
<keyword evidence="2" id="KW-0732">Signal</keyword>
<dbReference type="KEGG" id="mfel:JPM2_1060"/>
<evidence type="ECO:0000313" key="4">
    <source>
        <dbReference type="Proteomes" id="UP000464317"/>
    </source>
</evidence>
<feature type="signal peptide" evidence="2">
    <location>
        <begin position="1"/>
        <end position="23"/>
    </location>
</feature>